<dbReference type="InterPro" id="IPR000719">
    <property type="entry name" value="Prot_kinase_dom"/>
</dbReference>
<feature type="region of interest" description="Disordered" evidence="1">
    <location>
        <begin position="1016"/>
        <end position="1038"/>
    </location>
</feature>
<name>A0AAN7B3K6_9PEZI</name>
<feature type="domain" description="Protein kinase" evidence="3">
    <location>
        <begin position="113"/>
        <end position="545"/>
    </location>
</feature>
<accession>A0AAN7B3K6</accession>
<dbReference type="GO" id="GO:0005737">
    <property type="term" value="C:cytoplasm"/>
    <property type="evidence" value="ECO:0007669"/>
    <property type="project" value="TreeGrafter"/>
</dbReference>
<organism evidence="4 5">
    <name type="scientific">Rhypophila decipiens</name>
    <dbReference type="NCBI Taxonomy" id="261697"/>
    <lineage>
        <taxon>Eukaryota</taxon>
        <taxon>Fungi</taxon>
        <taxon>Dikarya</taxon>
        <taxon>Ascomycota</taxon>
        <taxon>Pezizomycotina</taxon>
        <taxon>Sordariomycetes</taxon>
        <taxon>Sordariomycetidae</taxon>
        <taxon>Sordariales</taxon>
        <taxon>Naviculisporaceae</taxon>
        <taxon>Rhypophila</taxon>
    </lineage>
</organism>
<feature type="region of interest" description="Disordered" evidence="1">
    <location>
        <begin position="597"/>
        <end position="650"/>
    </location>
</feature>
<feature type="compositionally biased region" description="Polar residues" evidence="1">
    <location>
        <begin position="46"/>
        <end position="56"/>
    </location>
</feature>
<dbReference type="Proteomes" id="UP001301769">
    <property type="component" value="Unassembled WGS sequence"/>
</dbReference>
<dbReference type="InterPro" id="IPR008271">
    <property type="entry name" value="Ser/Thr_kinase_AS"/>
</dbReference>
<evidence type="ECO:0000256" key="2">
    <source>
        <dbReference type="SAM" id="Phobius"/>
    </source>
</evidence>
<evidence type="ECO:0000256" key="1">
    <source>
        <dbReference type="SAM" id="MobiDB-lite"/>
    </source>
</evidence>
<feature type="region of interest" description="Disordered" evidence="1">
    <location>
        <begin position="18"/>
        <end position="56"/>
    </location>
</feature>
<dbReference type="SMART" id="SM00220">
    <property type="entry name" value="S_TKc"/>
    <property type="match status" value="1"/>
</dbReference>
<evidence type="ECO:0000259" key="3">
    <source>
        <dbReference type="PROSITE" id="PS50011"/>
    </source>
</evidence>
<feature type="transmembrane region" description="Helical" evidence="2">
    <location>
        <begin position="1180"/>
        <end position="1204"/>
    </location>
</feature>
<dbReference type="GO" id="GO:0004672">
    <property type="term" value="F:protein kinase activity"/>
    <property type="evidence" value="ECO:0007669"/>
    <property type="project" value="InterPro"/>
</dbReference>
<dbReference type="Gene3D" id="1.10.510.10">
    <property type="entry name" value="Transferase(Phosphotransferase) domain 1"/>
    <property type="match status" value="1"/>
</dbReference>
<dbReference type="PANTHER" id="PTHR23257">
    <property type="entry name" value="SERINE-THREONINE PROTEIN KINASE"/>
    <property type="match status" value="1"/>
</dbReference>
<dbReference type="PROSITE" id="PS00108">
    <property type="entry name" value="PROTEIN_KINASE_ST"/>
    <property type="match status" value="1"/>
</dbReference>
<comment type="caution">
    <text evidence="4">The sequence shown here is derived from an EMBL/GenBank/DDBJ whole genome shotgun (WGS) entry which is preliminary data.</text>
</comment>
<dbReference type="InterPro" id="IPR050167">
    <property type="entry name" value="Ser_Thr_protein_kinase"/>
</dbReference>
<evidence type="ECO:0000313" key="4">
    <source>
        <dbReference type="EMBL" id="KAK4209648.1"/>
    </source>
</evidence>
<reference evidence="4" key="2">
    <citation type="submission" date="2023-05" db="EMBL/GenBank/DDBJ databases">
        <authorList>
            <consortium name="Lawrence Berkeley National Laboratory"/>
            <person name="Steindorff A."/>
            <person name="Hensen N."/>
            <person name="Bonometti L."/>
            <person name="Westerberg I."/>
            <person name="Brannstrom I.O."/>
            <person name="Guillou S."/>
            <person name="Cros-Aarteil S."/>
            <person name="Calhoun S."/>
            <person name="Haridas S."/>
            <person name="Kuo A."/>
            <person name="Mondo S."/>
            <person name="Pangilinan J."/>
            <person name="Riley R."/>
            <person name="Labutti K."/>
            <person name="Andreopoulos B."/>
            <person name="Lipzen A."/>
            <person name="Chen C."/>
            <person name="Yanf M."/>
            <person name="Daum C."/>
            <person name="Ng V."/>
            <person name="Clum A."/>
            <person name="Ohm R."/>
            <person name="Martin F."/>
            <person name="Silar P."/>
            <person name="Natvig D."/>
            <person name="Lalanne C."/>
            <person name="Gautier V."/>
            <person name="Ament-Velasquez S.L."/>
            <person name="Kruys A."/>
            <person name="Hutchinson M.I."/>
            <person name="Powell A.J."/>
            <person name="Barry K."/>
            <person name="Miller A.N."/>
            <person name="Grigoriev I.V."/>
            <person name="Debuchy R."/>
            <person name="Gladieux P."/>
            <person name="Thoren M.H."/>
            <person name="Johannesson H."/>
        </authorList>
    </citation>
    <scope>NUCLEOTIDE SEQUENCE</scope>
    <source>
        <strain evidence="4">PSN293</strain>
    </source>
</reference>
<protein>
    <recommendedName>
        <fullName evidence="3">Protein kinase domain-containing protein</fullName>
    </recommendedName>
</protein>
<feature type="compositionally biased region" description="Polar residues" evidence="1">
    <location>
        <begin position="1016"/>
        <end position="1034"/>
    </location>
</feature>
<proteinExistence type="predicted"/>
<gene>
    <name evidence="4" type="ORF">QBC37DRAFT_430029</name>
</gene>
<dbReference type="Pfam" id="PF00069">
    <property type="entry name" value="Pkinase"/>
    <property type="match status" value="1"/>
</dbReference>
<dbReference type="EMBL" id="MU858198">
    <property type="protein sequence ID" value="KAK4209648.1"/>
    <property type="molecule type" value="Genomic_DNA"/>
</dbReference>
<dbReference type="SUPFAM" id="SSF56112">
    <property type="entry name" value="Protein kinase-like (PK-like)"/>
    <property type="match status" value="1"/>
</dbReference>
<feature type="compositionally biased region" description="Gly residues" evidence="1">
    <location>
        <begin position="33"/>
        <end position="42"/>
    </location>
</feature>
<sequence>MSELPIFNFVRTHANRREQAWAAEESNTPGSGVASGSGGNDGSGPRLQQRTPTTWSRADTLVVPGARRIQESSRTLSRMRQEKSLPHSQELDRLVKILKENKVPGPQLFRLESEFCQALGEGGSQGTVYGISRQALRKYRAAVEDDKSKTLHKLWNVDVIAIKRYKRAKTVTNAGLGDSASSQSTRQEIEEQLSNRFRDAACEAFALSPERFRNHRNIVQLKGWGLCLDTLENHASSCCQSLQVPMLILEKADMDLAQFLQHKLFPERDNHHTSYVNQGDIETGDHGDDDDPSANGPLGLMGRASIFVQDPYEIVRLLCIDIGHGLGAIHRHQFSHGDLKPANILVFRPGTSEIAEGKINTKWMAKICDFGLSSGEDVDDPDTGVAAWQTYAGSPGWFPPPGERDRPVPAEQLRKCDVYVYGLVVWSAFCLRGAHRGGRDGVRQWDSDKYLNQDLKSMYRWWARPDTGHGEPDENTPRTRVSMVYHDVLGRYELGKKVCSLGISQYAFGRYGLRKKIEELVQGAMAPPSQRNMTPWESLYTSSWEKASYSEANQTEQLSSPERADTAPQLITAHPAATTFKDGVARVPRAGKELYNEMPWWKPPKDSNASGGITGDESQGPGPSDVDDPDGVTMSSTMVSQTERDTDDIPLSLEEFKTERRHKEVGEVARSLHQLVKPAPASTPTFATHKLYLRSMRQHLKREPVSIPTLRVDAGKLYLYARYRSRFPREWSVPNLNILEHALMLRGPAVDTCTLAWLAEGSIGRSEVERAVWDDVLSLELTDTGLDESERLSRVLLLMHIGAPVQRGVENCGNGETFLMLYLEGCRSAIIPVVVTQLYRACHLDVSSPSTKFGGVPLSTKVYVAEGVLPRRLLADMYKSDKIDSATYEATKMMLAQQFPGIEKQLRGQQTYLEYNNTLRFREPDEPNMFYSEHASLLTARPAPSTPNLPLPPGWIEHRSGGGQGSRYQGPEIYQEVFSQSFTLKRPTSSACSLVQRGEIKIGDLNPKSTTLSYLSLPSMPRGNSNTKGSTAAAATTPRPGDDDFFQLVDARFPIYNQKWFTSEWLLDLPDDDILGTIRDPWWKPIPSFISRISTPNLNIFQTIIFSCGWLLTEVLWPLVQGLATVLFWLVVVAAGAALVAAVLWLIWPILFIKLLAFGPFFVFLYVASDNSRSSGDGGICGLVSILLAFLSMPCGAIAAALILQAICARTPDGIKWDGKECKICPWVSFEYLNCNLKPDGT</sequence>
<dbReference type="GO" id="GO:0007165">
    <property type="term" value="P:signal transduction"/>
    <property type="evidence" value="ECO:0007669"/>
    <property type="project" value="TreeGrafter"/>
</dbReference>
<keyword evidence="2" id="KW-0812">Transmembrane</keyword>
<feature type="transmembrane region" description="Helical" evidence="2">
    <location>
        <begin position="1126"/>
        <end position="1145"/>
    </location>
</feature>
<keyword evidence="2" id="KW-0472">Membrane</keyword>
<feature type="region of interest" description="Disordered" evidence="1">
    <location>
        <begin position="271"/>
        <end position="295"/>
    </location>
</feature>
<dbReference type="AlphaFoldDB" id="A0AAN7B3K6"/>
<keyword evidence="2" id="KW-1133">Transmembrane helix</keyword>
<dbReference type="GO" id="GO:0005524">
    <property type="term" value="F:ATP binding"/>
    <property type="evidence" value="ECO:0007669"/>
    <property type="project" value="InterPro"/>
</dbReference>
<dbReference type="PROSITE" id="PS50011">
    <property type="entry name" value="PROTEIN_KINASE_DOM"/>
    <property type="match status" value="1"/>
</dbReference>
<dbReference type="PANTHER" id="PTHR23257:SF706">
    <property type="entry name" value="PROTO-ONCOGENE SERINE_THREONINE-PROTEIN KINASE MOS"/>
    <property type="match status" value="1"/>
</dbReference>
<reference evidence="4" key="1">
    <citation type="journal article" date="2023" name="Mol. Phylogenet. Evol.">
        <title>Genome-scale phylogeny and comparative genomics of the fungal order Sordariales.</title>
        <authorList>
            <person name="Hensen N."/>
            <person name="Bonometti L."/>
            <person name="Westerberg I."/>
            <person name="Brannstrom I.O."/>
            <person name="Guillou S."/>
            <person name="Cros-Aarteil S."/>
            <person name="Calhoun S."/>
            <person name="Haridas S."/>
            <person name="Kuo A."/>
            <person name="Mondo S."/>
            <person name="Pangilinan J."/>
            <person name="Riley R."/>
            <person name="LaButti K."/>
            <person name="Andreopoulos B."/>
            <person name="Lipzen A."/>
            <person name="Chen C."/>
            <person name="Yan M."/>
            <person name="Daum C."/>
            <person name="Ng V."/>
            <person name="Clum A."/>
            <person name="Steindorff A."/>
            <person name="Ohm R.A."/>
            <person name="Martin F."/>
            <person name="Silar P."/>
            <person name="Natvig D.O."/>
            <person name="Lalanne C."/>
            <person name="Gautier V."/>
            <person name="Ament-Velasquez S.L."/>
            <person name="Kruys A."/>
            <person name="Hutchinson M.I."/>
            <person name="Powell A.J."/>
            <person name="Barry K."/>
            <person name="Miller A.N."/>
            <person name="Grigoriev I.V."/>
            <person name="Debuchy R."/>
            <person name="Gladieux P."/>
            <person name="Hiltunen Thoren M."/>
            <person name="Johannesson H."/>
        </authorList>
    </citation>
    <scope>NUCLEOTIDE SEQUENCE</scope>
    <source>
        <strain evidence="4">PSN293</strain>
    </source>
</reference>
<dbReference type="InterPro" id="IPR011009">
    <property type="entry name" value="Kinase-like_dom_sf"/>
</dbReference>
<feature type="transmembrane region" description="Helical" evidence="2">
    <location>
        <begin position="1151"/>
        <end position="1168"/>
    </location>
</feature>
<keyword evidence="5" id="KW-1185">Reference proteome</keyword>
<evidence type="ECO:0000313" key="5">
    <source>
        <dbReference type="Proteomes" id="UP001301769"/>
    </source>
</evidence>